<evidence type="ECO:0000313" key="2">
    <source>
        <dbReference type="Proteomes" id="UP001232063"/>
    </source>
</evidence>
<dbReference type="AlphaFoldDB" id="A0AAE3R8E2"/>
<dbReference type="RefSeq" id="WP_314517899.1">
    <property type="nucleotide sequence ID" value="NZ_JASJOU010000017.1"/>
</dbReference>
<name>A0AAE3R8E2_9BACT</name>
<accession>A0AAE3R8E2</accession>
<keyword evidence="2" id="KW-1185">Reference proteome</keyword>
<dbReference type="Pfam" id="PF15580">
    <property type="entry name" value="Imm53"/>
    <property type="match status" value="1"/>
</dbReference>
<dbReference type="Proteomes" id="UP001232063">
    <property type="component" value="Unassembled WGS sequence"/>
</dbReference>
<organism evidence="1 2">
    <name type="scientific">Xanthocytophaga agilis</name>
    <dbReference type="NCBI Taxonomy" id="3048010"/>
    <lineage>
        <taxon>Bacteria</taxon>
        <taxon>Pseudomonadati</taxon>
        <taxon>Bacteroidota</taxon>
        <taxon>Cytophagia</taxon>
        <taxon>Cytophagales</taxon>
        <taxon>Rhodocytophagaceae</taxon>
        <taxon>Xanthocytophaga</taxon>
    </lineage>
</organism>
<comment type="caution">
    <text evidence="1">The sequence shown here is derived from an EMBL/GenBank/DDBJ whole genome shotgun (WGS) entry which is preliminary data.</text>
</comment>
<proteinExistence type="predicted"/>
<evidence type="ECO:0000313" key="1">
    <source>
        <dbReference type="EMBL" id="MDJ1505649.1"/>
    </source>
</evidence>
<dbReference type="InterPro" id="IPR028228">
    <property type="entry name" value="Imm53"/>
</dbReference>
<gene>
    <name evidence="1" type="ORF">QNI22_33645</name>
</gene>
<sequence length="102" mass="12133">MNVLKWLEDWYANECNGDWEHTFGIKIETLDNPGWIIKIDLEETSLGDVVIPYQYFEKEEGDFYGFKIENKQYNAFGDPSKLEFLLLNFQKIVEDTIRDPEM</sequence>
<dbReference type="EMBL" id="JASJOU010000017">
    <property type="protein sequence ID" value="MDJ1505649.1"/>
    <property type="molecule type" value="Genomic_DNA"/>
</dbReference>
<reference evidence="1" key="1">
    <citation type="submission" date="2023-05" db="EMBL/GenBank/DDBJ databases">
        <authorList>
            <person name="Zhang X."/>
        </authorList>
    </citation>
    <scope>NUCLEOTIDE SEQUENCE</scope>
    <source>
        <strain evidence="1">BD1B2-1</strain>
    </source>
</reference>
<protein>
    <submittedName>
        <fullName evidence="1">Immunity 53 family protein</fullName>
    </submittedName>
</protein>